<evidence type="ECO:0000256" key="4">
    <source>
        <dbReference type="ARBA" id="ARBA00022840"/>
    </source>
</evidence>
<evidence type="ECO:0000259" key="7">
    <source>
        <dbReference type="PROSITE" id="PS51194"/>
    </source>
</evidence>
<dbReference type="InterPro" id="IPR050547">
    <property type="entry name" value="DEAD_box_RNA_helicases"/>
</dbReference>
<dbReference type="InterPro" id="IPR027417">
    <property type="entry name" value="P-loop_NTPase"/>
</dbReference>
<dbReference type="Gene3D" id="3.40.50.300">
    <property type="entry name" value="P-loop containing nucleotide triphosphate hydrolases"/>
    <property type="match status" value="2"/>
</dbReference>
<accession>A0A940P9A9</accession>
<dbReference type="SMART" id="SM00487">
    <property type="entry name" value="DEXDc"/>
    <property type="match status" value="1"/>
</dbReference>
<dbReference type="Pfam" id="PF00271">
    <property type="entry name" value="Helicase_C"/>
    <property type="match status" value="1"/>
</dbReference>
<dbReference type="PROSITE" id="PS51192">
    <property type="entry name" value="HELICASE_ATP_BIND_1"/>
    <property type="match status" value="1"/>
</dbReference>
<proteinExistence type="predicted"/>
<dbReference type="InterPro" id="IPR044742">
    <property type="entry name" value="DEAD/DEAH_RhlB"/>
</dbReference>
<keyword evidence="1" id="KW-0547">Nucleotide-binding</keyword>
<comment type="caution">
    <text evidence="8">The sequence shown here is derived from an EMBL/GenBank/DDBJ whole genome shotgun (WGS) entry which is preliminary data.</text>
</comment>
<dbReference type="GO" id="GO:0009409">
    <property type="term" value="P:response to cold"/>
    <property type="evidence" value="ECO:0007669"/>
    <property type="project" value="TreeGrafter"/>
</dbReference>
<dbReference type="GO" id="GO:0016787">
    <property type="term" value="F:hydrolase activity"/>
    <property type="evidence" value="ECO:0007669"/>
    <property type="project" value="UniProtKB-KW"/>
</dbReference>
<feature type="domain" description="Helicase ATP-binding" evidence="6">
    <location>
        <begin position="31"/>
        <end position="200"/>
    </location>
</feature>
<evidence type="ECO:0000256" key="2">
    <source>
        <dbReference type="ARBA" id="ARBA00022801"/>
    </source>
</evidence>
<dbReference type="CDD" id="cd00268">
    <property type="entry name" value="DEADc"/>
    <property type="match status" value="1"/>
</dbReference>
<dbReference type="GO" id="GO:0003724">
    <property type="term" value="F:RNA helicase activity"/>
    <property type="evidence" value="ECO:0007669"/>
    <property type="project" value="TreeGrafter"/>
</dbReference>
<evidence type="ECO:0000313" key="8">
    <source>
        <dbReference type="EMBL" id="MBP1043702.1"/>
    </source>
</evidence>
<feature type="domain" description="Helicase C-terminal" evidence="7">
    <location>
        <begin position="225"/>
        <end position="374"/>
    </location>
</feature>
<keyword evidence="3 8" id="KW-0347">Helicase</keyword>
<organism evidence="8 9">
    <name type="scientific">Vagococcus allomyrinae</name>
    <dbReference type="NCBI Taxonomy" id="2794353"/>
    <lineage>
        <taxon>Bacteria</taxon>
        <taxon>Bacillati</taxon>
        <taxon>Bacillota</taxon>
        <taxon>Bacilli</taxon>
        <taxon>Lactobacillales</taxon>
        <taxon>Enterococcaceae</taxon>
        <taxon>Vagococcus</taxon>
    </lineage>
</organism>
<dbReference type="PROSITE" id="PS51194">
    <property type="entry name" value="HELICASE_CTER"/>
    <property type="match status" value="1"/>
</dbReference>
<dbReference type="CDD" id="cd18787">
    <property type="entry name" value="SF2_C_DEAD"/>
    <property type="match status" value="1"/>
</dbReference>
<sequence length="430" mass="47211">MEFVTNLPQPWQTYWNELGYQAPSVIQARCYEALMAQENVVGVSPTGSGKTVAYLLPLLQQVKLGEGNQLLILLPSQELAVQVASVAKSWAELIGIKVQSLIGGANVKRQVEKLKEKPEVLVGTPGRVHELIKAKKVKAHLIKMIVLDEVDQLIEVSELNATKHILKAVSNDSQLVCVSATAVDIQERLAESWSSLTVIDVTAEDQSAGNVSHGFIRVAPRKRLETLKKLAFIKGFKGIVFFNELQEMGSVADKLAYQGVPNVTLASDQNKLERKLALSAFAEDKVSLLLTTDIAARGLDFVALPFVLHYDVPYSAESYTHRSGRTGRMGNDGTVLAFAGDYELKDLKKVAKGYQLTELSVHSSQLVPVTAAMKEEALKNKKVEGKIEQPATQKNRAAAKGKTKEPRKHKKKDQKNKGARKAKQNSNKPN</sequence>
<dbReference type="SUPFAM" id="SSF52540">
    <property type="entry name" value="P-loop containing nucleoside triphosphate hydrolases"/>
    <property type="match status" value="1"/>
</dbReference>
<dbReference type="InterPro" id="IPR011545">
    <property type="entry name" value="DEAD/DEAH_box_helicase_dom"/>
</dbReference>
<evidence type="ECO:0000313" key="9">
    <source>
        <dbReference type="Proteomes" id="UP000674938"/>
    </source>
</evidence>
<evidence type="ECO:0000259" key="6">
    <source>
        <dbReference type="PROSITE" id="PS51192"/>
    </source>
</evidence>
<keyword evidence="2" id="KW-0378">Hydrolase</keyword>
<dbReference type="Proteomes" id="UP000674938">
    <property type="component" value="Unassembled WGS sequence"/>
</dbReference>
<dbReference type="GO" id="GO:0005524">
    <property type="term" value="F:ATP binding"/>
    <property type="evidence" value="ECO:0007669"/>
    <property type="project" value="UniProtKB-KW"/>
</dbReference>
<protein>
    <submittedName>
        <fullName evidence="8">DEAD/DEAH box helicase</fullName>
    </submittedName>
</protein>
<keyword evidence="9" id="KW-1185">Reference proteome</keyword>
<dbReference type="SMART" id="SM00490">
    <property type="entry name" value="HELICc"/>
    <property type="match status" value="1"/>
</dbReference>
<evidence type="ECO:0000256" key="3">
    <source>
        <dbReference type="ARBA" id="ARBA00022806"/>
    </source>
</evidence>
<dbReference type="GO" id="GO:0033592">
    <property type="term" value="F:RNA strand annealing activity"/>
    <property type="evidence" value="ECO:0007669"/>
    <property type="project" value="TreeGrafter"/>
</dbReference>
<feature type="region of interest" description="Disordered" evidence="5">
    <location>
        <begin position="380"/>
        <end position="430"/>
    </location>
</feature>
<dbReference type="AlphaFoldDB" id="A0A940P9A9"/>
<dbReference type="GO" id="GO:0005840">
    <property type="term" value="C:ribosome"/>
    <property type="evidence" value="ECO:0007669"/>
    <property type="project" value="TreeGrafter"/>
</dbReference>
<dbReference type="InterPro" id="IPR014001">
    <property type="entry name" value="Helicase_ATP-bd"/>
</dbReference>
<dbReference type="PANTHER" id="PTHR47963">
    <property type="entry name" value="DEAD-BOX ATP-DEPENDENT RNA HELICASE 47, MITOCHONDRIAL"/>
    <property type="match status" value="1"/>
</dbReference>
<gene>
    <name evidence="8" type="ORF">I6N95_21985</name>
</gene>
<feature type="compositionally biased region" description="Basic residues" evidence="5">
    <location>
        <begin position="397"/>
        <end position="423"/>
    </location>
</feature>
<dbReference type="EMBL" id="JAEEGA010000018">
    <property type="protein sequence ID" value="MBP1043702.1"/>
    <property type="molecule type" value="Genomic_DNA"/>
</dbReference>
<evidence type="ECO:0000256" key="1">
    <source>
        <dbReference type="ARBA" id="ARBA00022741"/>
    </source>
</evidence>
<dbReference type="PANTHER" id="PTHR47963:SF7">
    <property type="entry name" value="ATP-DEPENDENT RNA HELICASE YFML-RELATED"/>
    <property type="match status" value="1"/>
</dbReference>
<name>A0A940P9A9_9ENTE</name>
<dbReference type="Pfam" id="PF00270">
    <property type="entry name" value="DEAD"/>
    <property type="match status" value="1"/>
</dbReference>
<dbReference type="InterPro" id="IPR001650">
    <property type="entry name" value="Helicase_C-like"/>
</dbReference>
<evidence type="ECO:0000256" key="5">
    <source>
        <dbReference type="SAM" id="MobiDB-lite"/>
    </source>
</evidence>
<dbReference type="RefSeq" id="WP_209531515.1">
    <property type="nucleotide sequence ID" value="NZ_JAEEGA010000018.1"/>
</dbReference>
<reference evidence="8" key="1">
    <citation type="submission" date="2020-12" db="EMBL/GenBank/DDBJ databases">
        <title>Vagococcus allomyrinae sp. nov. and Enterococcus lavae sp. nov., isolated from the larvae of Allomyrina dichotoma.</title>
        <authorList>
            <person name="Lee S.D."/>
        </authorList>
    </citation>
    <scope>NUCLEOTIDE SEQUENCE</scope>
    <source>
        <strain evidence="8">BWB3-3</strain>
    </source>
</reference>
<keyword evidence="4" id="KW-0067">ATP-binding</keyword>
<dbReference type="GO" id="GO:0005829">
    <property type="term" value="C:cytosol"/>
    <property type="evidence" value="ECO:0007669"/>
    <property type="project" value="TreeGrafter"/>
</dbReference>